<dbReference type="AlphaFoldDB" id="A0A6A0ABT6"/>
<dbReference type="GO" id="GO:0008080">
    <property type="term" value="F:N-acetyltransferase activity"/>
    <property type="evidence" value="ECO:0007669"/>
    <property type="project" value="InterPro"/>
</dbReference>
<name>A0A6A0ABT6_HAELA</name>
<evidence type="ECO:0000313" key="5">
    <source>
        <dbReference type="EMBL" id="GFH29514.1"/>
    </source>
</evidence>
<protein>
    <submittedName>
        <fullName evidence="5">N-acetyltransferase domain-containing protein</fullName>
    </submittedName>
</protein>
<sequence length="289" mass="30973">MYENWTHGYLHAGASGAMVHVLAPLLPCVGQPLWTAARASAPCMHQRAPIQSSSTLSSRARSAPSASKVNPVEENLGPQPEEVVLVEHVRSDGSAGQVVFRLGGRVTAEALERLCVKVGWPARPIAKVDIALRNSFLVASLVLRITRGSPTSTASDSSGPVQVTGSTPEKYVVSETLIGLARATSDHVFNATIWDVLVDPEYQGQGLGKALVEQMVRTLLRRDISNITLFADAKVVDFYRQLGFEADPQGIKGEDTAAPRHQQHHVVCGCQGGGLLSPAGIRSRPPRHQ</sequence>
<comment type="caution">
    <text evidence="5">The sequence shown here is derived from an EMBL/GenBank/DDBJ whole genome shotgun (WGS) entry which is preliminary data.</text>
</comment>
<keyword evidence="2" id="KW-0012">Acyltransferase</keyword>
<feature type="compositionally biased region" description="Low complexity" evidence="3">
    <location>
        <begin position="52"/>
        <end position="67"/>
    </location>
</feature>
<dbReference type="Pfam" id="PF00583">
    <property type="entry name" value="Acetyltransf_1"/>
    <property type="match status" value="1"/>
</dbReference>
<dbReference type="Proteomes" id="UP000485058">
    <property type="component" value="Unassembled WGS sequence"/>
</dbReference>
<dbReference type="Gene3D" id="3.40.630.30">
    <property type="match status" value="1"/>
</dbReference>
<feature type="domain" description="N-acetyltransferase" evidence="4">
    <location>
        <begin position="128"/>
        <end position="265"/>
    </location>
</feature>
<dbReference type="CDD" id="cd04301">
    <property type="entry name" value="NAT_SF"/>
    <property type="match status" value="1"/>
</dbReference>
<accession>A0A6A0ABT6</accession>
<organism evidence="5 6">
    <name type="scientific">Haematococcus lacustris</name>
    <name type="common">Green alga</name>
    <name type="synonym">Haematococcus pluvialis</name>
    <dbReference type="NCBI Taxonomy" id="44745"/>
    <lineage>
        <taxon>Eukaryota</taxon>
        <taxon>Viridiplantae</taxon>
        <taxon>Chlorophyta</taxon>
        <taxon>core chlorophytes</taxon>
        <taxon>Chlorophyceae</taxon>
        <taxon>CS clade</taxon>
        <taxon>Chlamydomonadales</taxon>
        <taxon>Haematococcaceae</taxon>
        <taxon>Haematococcus</taxon>
    </lineage>
</organism>
<keyword evidence="1 5" id="KW-0808">Transferase</keyword>
<evidence type="ECO:0000256" key="2">
    <source>
        <dbReference type="ARBA" id="ARBA00023315"/>
    </source>
</evidence>
<dbReference type="PANTHER" id="PTHR43626:SF4">
    <property type="entry name" value="GCN5-RELATED N-ACETYLTRANSFERASE 2, CHLOROPLASTIC"/>
    <property type="match status" value="1"/>
</dbReference>
<reference evidence="5 6" key="1">
    <citation type="submission" date="2020-02" db="EMBL/GenBank/DDBJ databases">
        <title>Draft genome sequence of Haematococcus lacustris strain NIES-144.</title>
        <authorList>
            <person name="Morimoto D."/>
            <person name="Nakagawa S."/>
            <person name="Yoshida T."/>
            <person name="Sawayama S."/>
        </authorList>
    </citation>
    <scope>NUCLEOTIDE SEQUENCE [LARGE SCALE GENOMIC DNA]</scope>
    <source>
        <strain evidence="5 6">NIES-144</strain>
    </source>
</reference>
<dbReference type="EMBL" id="BLLF01004392">
    <property type="protein sequence ID" value="GFH29514.1"/>
    <property type="molecule type" value="Genomic_DNA"/>
</dbReference>
<dbReference type="InterPro" id="IPR016181">
    <property type="entry name" value="Acyl_CoA_acyltransferase"/>
</dbReference>
<evidence type="ECO:0000259" key="4">
    <source>
        <dbReference type="PROSITE" id="PS51186"/>
    </source>
</evidence>
<evidence type="ECO:0000256" key="3">
    <source>
        <dbReference type="SAM" id="MobiDB-lite"/>
    </source>
</evidence>
<dbReference type="PANTHER" id="PTHR43626">
    <property type="entry name" value="ACYL-COA N-ACYLTRANSFERASE"/>
    <property type="match status" value="1"/>
</dbReference>
<evidence type="ECO:0000256" key="1">
    <source>
        <dbReference type="ARBA" id="ARBA00022679"/>
    </source>
</evidence>
<dbReference type="SUPFAM" id="SSF55729">
    <property type="entry name" value="Acyl-CoA N-acyltransferases (Nat)"/>
    <property type="match status" value="1"/>
</dbReference>
<keyword evidence="6" id="KW-1185">Reference proteome</keyword>
<feature type="non-terminal residue" evidence="5">
    <location>
        <position position="289"/>
    </location>
</feature>
<dbReference type="InterPro" id="IPR000182">
    <property type="entry name" value="GNAT_dom"/>
</dbReference>
<dbReference type="PROSITE" id="PS51186">
    <property type="entry name" value="GNAT"/>
    <property type="match status" value="1"/>
</dbReference>
<dbReference type="GO" id="GO:0005737">
    <property type="term" value="C:cytoplasm"/>
    <property type="evidence" value="ECO:0007669"/>
    <property type="project" value="TreeGrafter"/>
</dbReference>
<dbReference type="InterPro" id="IPR045039">
    <property type="entry name" value="NSI-like"/>
</dbReference>
<feature type="region of interest" description="Disordered" evidence="3">
    <location>
        <begin position="50"/>
        <end position="77"/>
    </location>
</feature>
<gene>
    <name evidence="5" type="ORF">HaLaN_28190</name>
</gene>
<proteinExistence type="predicted"/>
<evidence type="ECO:0000313" key="6">
    <source>
        <dbReference type="Proteomes" id="UP000485058"/>
    </source>
</evidence>